<keyword evidence="3" id="KW-0732">Signal</keyword>
<feature type="chain" id="PRO_5017432092" evidence="3">
    <location>
        <begin position="24"/>
        <end position="808"/>
    </location>
</feature>
<dbReference type="InterPro" id="IPR008999">
    <property type="entry name" value="Actin-crosslinking"/>
</dbReference>
<reference evidence="4 5" key="1">
    <citation type="submission" date="2018-08" db="EMBL/GenBank/DDBJ databases">
        <title>Genomic Encyclopedia of Archaeal and Bacterial Type Strains, Phase II (KMG-II): from individual species to whole genera.</title>
        <authorList>
            <person name="Goeker M."/>
        </authorList>
    </citation>
    <scope>NUCLEOTIDE SEQUENCE [LARGE SCALE GENOMIC DNA]</scope>
    <source>
        <strain evidence="4 5">ATCC 27112</strain>
    </source>
</reference>
<evidence type="ECO:0000256" key="1">
    <source>
        <dbReference type="ARBA" id="ARBA00022722"/>
    </source>
</evidence>
<evidence type="ECO:0000256" key="2">
    <source>
        <dbReference type="ARBA" id="ARBA00022801"/>
    </source>
</evidence>
<evidence type="ECO:0000313" key="5">
    <source>
        <dbReference type="Proteomes" id="UP000266506"/>
    </source>
</evidence>
<dbReference type="Proteomes" id="UP000266506">
    <property type="component" value="Unassembled WGS sequence"/>
</dbReference>
<proteinExistence type="predicted"/>
<dbReference type="InterPro" id="IPR044925">
    <property type="entry name" value="His-Me_finger_sf"/>
</dbReference>
<protein>
    <submittedName>
        <fullName evidence="4">Fascin domain-containing protein</fullName>
    </submittedName>
</protein>
<gene>
    <name evidence="4" type="ORF">EI71_01349</name>
</gene>
<dbReference type="GO" id="GO:0016787">
    <property type="term" value="F:hydrolase activity"/>
    <property type="evidence" value="ECO:0007669"/>
    <property type="project" value="UniProtKB-KW"/>
</dbReference>
<name>A0A397RYY5_9MOLU</name>
<dbReference type="PANTHER" id="PTHR33607:SF2">
    <property type="entry name" value="ENDONUCLEASE-1"/>
    <property type="match status" value="1"/>
</dbReference>
<keyword evidence="5" id="KW-1185">Reference proteome</keyword>
<keyword evidence="2" id="KW-0378">Hydrolase</keyword>
<dbReference type="AlphaFoldDB" id="A0A397RYY5"/>
<organism evidence="4 5">
    <name type="scientific">Anaeroplasma bactoclasticum</name>
    <dbReference type="NCBI Taxonomy" id="2088"/>
    <lineage>
        <taxon>Bacteria</taxon>
        <taxon>Bacillati</taxon>
        <taxon>Mycoplasmatota</taxon>
        <taxon>Mollicutes</taxon>
        <taxon>Anaeroplasmatales</taxon>
        <taxon>Anaeroplasmataceae</taxon>
        <taxon>Anaeroplasma</taxon>
    </lineage>
</organism>
<dbReference type="PANTHER" id="PTHR33607">
    <property type="entry name" value="ENDONUCLEASE-1"/>
    <property type="match status" value="1"/>
</dbReference>
<evidence type="ECO:0000256" key="3">
    <source>
        <dbReference type="SAM" id="SignalP"/>
    </source>
</evidence>
<keyword evidence="1" id="KW-0540">Nuclease</keyword>
<accession>A0A397RYY5</accession>
<dbReference type="EMBL" id="QXEV01000015">
    <property type="protein sequence ID" value="RIA75611.1"/>
    <property type="molecule type" value="Genomic_DNA"/>
</dbReference>
<dbReference type="SUPFAM" id="SSF54060">
    <property type="entry name" value="His-Me finger endonucleases"/>
    <property type="match status" value="1"/>
</dbReference>
<evidence type="ECO:0000313" key="4">
    <source>
        <dbReference type="EMBL" id="RIA75611.1"/>
    </source>
</evidence>
<feature type="signal peptide" evidence="3">
    <location>
        <begin position="1"/>
        <end position="23"/>
    </location>
</feature>
<dbReference type="Gene3D" id="2.80.10.50">
    <property type="match status" value="1"/>
</dbReference>
<dbReference type="SUPFAM" id="SSF50405">
    <property type="entry name" value="Actin-crosslinking proteins"/>
    <property type="match status" value="1"/>
</dbReference>
<dbReference type="InterPro" id="IPR007346">
    <property type="entry name" value="Endonuclease-I"/>
</dbReference>
<sequence length="808" mass="88368">MKRWKVVLSLPIACFAFSSIAISANAQSSYYSSITNTTSGTTLASNLHSLISSNTKAISYSNLYTQAYPTTDVLPGTNVVWDIYSNQIYDLKKDTGSSASSEGAGFNREHTIPQSWFAKATPMVSDIYHIYPTDVYVNNQRSSYMYDDVSSASKTFSNGSKLGNGTIYSSKTTFEIADEYKGDIARGYFYMAIRYSDKISSWSAGEVKNVFSSSYPYLTQNAIKVFTKWAHEDPVSDKEMLRNEATYALQNNRNPFIDHPEWVDTIWTNNYTNSKTKTEYSLSDVKSSISNLSSSSSEDTVYSAYNKYCRLTVADKALVSNDTTLFNYVKAKSGTSTNLKTYWDNVISTYNSTYGASSVTPTPEENNYSLVTSTSNLKAGDKVILSYKDGNVALSKTQNTSNRGYTSVSISNNQISSPSSSVEVVTLENGSTSGSFRFKTSSGSYLTIPSDANKLTSTTSLSNKCDWVISISSGKTTIKNVCYSQRYLEYNTTNKVFAGYKATQKDVSLFRLGGTEATVDLSTYTNQFKNNDTKAILNLSYNKEVTQNTSNTTSKTVSKSSFTSISGSLDSNISYLAAKGSASTNPGVYSNIIRVYQNGGVFTVSSKNNATITSVTIGSSMATKVTYSIDNGSASQNQSITAGGKLTVNNIQAKNKVLFTCKGTSSSQRLYVNYISVTYSIGEVQEVTTYTYSNASMDFKGTISKDLYNSLGNSASYGVRIKKGSGSYSYYNITPTLSNNSYVISKNISVGSDYSTVYTAEVYVLINGTYYYMNASSYSFKALVTYYINNASALGVSSDMLEALKAFK</sequence>
<dbReference type="RefSeq" id="WP_162849845.1">
    <property type="nucleotide sequence ID" value="NZ_QXEV01000015.1"/>
</dbReference>
<dbReference type="InParanoid" id="A0A397RYY5"/>
<dbReference type="GO" id="GO:0004518">
    <property type="term" value="F:nuclease activity"/>
    <property type="evidence" value="ECO:0007669"/>
    <property type="project" value="UniProtKB-KW"/>
</dbReference>
<comment type="caution">
    <text evidence="4">The sequence shown here is derived from an EMBL/GenBank/DDBJ whole genome shotgun (WGS) entry which is preliminary data.</text>
</comment>
<dbReference type="Pfam" id="PF04231">
    <property type="entry name" value="Endonuclease_1"/>
    <property type="match status" value="1"/>
</dbReference>